<evidence type="ECO:0000313" key="7">
    <source>
        <dbReference type="Proteomes" id="UP000253529"/>
    </source>
</evidence>
<dbReference type="InterPro" id="IPR020904">
    <property type="entry name" value="Sc_DH/Rdtase_CS"/>
</dbReference>
<sequence>MGALSGKVAIVTGATSGIGERIAEAFVEEGAQVVAAARRKAEGAALAERLGLHFVRADVANEAEVAAMVAAAVGRFGRVDCLVNNAGSPQPIVGIADTDAAVFDRVMAVNVRGVFLGMKHVAPLMIGQKSGSIINVASIAGHRGGVSAHVYSASKGAVLALTRSVAMELGEHGVRVNSLSPGAIVTGIFAKGAGVEGTRADAVTGVVKALFAHIQPIPRAGLPEDIARAAVFLASDGASFVTGQDLIVDGGMTATTRGWSEMTRMRGELGMRLRKAAEEAGG</sequence>
<organism evidence="6 7">
    <name type="scientific">Roseiarcus fermentans</name>
    <dbReference type="NCBI Taxonomy" id="1473586"/>
    <lineage>
        <taxon>Bacteria</taxon>
        <taxon>Pseudomonadati</taxon>
        <taxon>Pseudomonadota</taxon>
        <taxon>Alphaproteobacteria</taxon>
        <taxon>Hyphomicrobiales</taxon>
        <taxon>Roseiarcaceae</taxon>
        <taxon>Roseiarcus</taxon>
    </lineage>
</organism>
<dbReference type="Proteomes" id="UP000253529">
    <property type="component" value="Unassembled WGS sequence"/>
</dbReference>
<accession>A0A366FI68</accession>
<evidence type="ECO:0000313" key="6">
    <source>
        <dbReference type="EMBL" id="RBP14352.1"/>
    </source>
</evidence>
<protein>
    <submittedName>
        <fullName evidence="6">NADP-dependent 3-hydroxy acid dehydrogenase YdfG</fullName>
    </submittedName>
</protein>
<dbReference type="PANTHER" id="PTHR43180">
    <property type="entry name" value="3-OXOACYL-(ACYL-CARRIER-PROTEIN) REDUCTASE (AFU_ORTHOLOGUE AFUA_6G11210)"/>
    <property type="match status" value="1"/>
</dbReference>
<dbReference type="InterPro" id="IPR036291">
    <property type="entry name" value="NAD(P)-bd_dom_sf"/>
</dbReference>
<gene>
    <name evidence="6" type="ORF">DFR50_109105</name>
</gene>
<dbReference type="GO" id="GO:0008202">
    <property type="term" value="P:steroid metabolic process"/>
    <property type="evidence" value="ECO:0007669"/>
    <property type="project" value="UniProtKB-KW"/>
</dbReference>
<dbReference type="EMBL" id="QNRK01000009">
    <property type="protein sequence ID" value="RBP14352.1"/>
    <property type="molecule type" value="Genomic_DNA"/>
</dbReference>
<keyword evidence="5" id="KW-0753">Steroid metabolism</keyword>
<dbReference type="PRINTS" id="PR00081">
    <property type="entry name" value="GDHRDH"/>
</dbReference>
<dbReference type="PROSITE" id="PS00061">
    <property type="entry name" value="ADH_SHORT"/>
    <property type="match status" value="1"/>
</dbReference>
<keyword evidence="4" id="KW-0443">Lipid metabolism</keyword>
<keyword evidence="3" id="KW-0520">NAD</keyword>
<keyword evidence="7" id="KW-1185">Reference proteome</keyword>
<dbReference type="PANTHER" id="PTHR43180:SF28">
    <property type="entry name" value="NAD(P)-BINDING ROSSMANN-FOLD SUPERFAMILY PROTEIN"/>
    <property type="match status" value="1"/>
</dbReference>
<dbReference type="RefSeq" id="WP_113889036.1">
    <property type="nucleotide sequence ID" value="NZ_QNRK01000009.1"/>
</dbReference>
<dbReference type="AlphaFoldDB" id="A0A366FI68"/>
<dbReference type="Pfam" id="PF13561">
    <property type="entry name" value="adh_short_C2"/>
    <property type="match status" value="1"/>
</dbReference>
<dbReference type="InterPro" id="IPR002347">
    <property type="entry name" value="SDR_fam"/>
</dbReference>
<dbReference type="GO" id="GO:0016491">
    <property type="term" value="F:oxidoreductase activity"/>
    <property type="evidence" value="ECO:0007669"/>
    <property type="project" value="UniProtKB-KW"/>
</dbReference>
<proteinExistence type="inferred from homology"/>
<keyword evidence="2" id="KW-0560">Oxidoreductase</keyword>
<dbReference type="PRINTS" id="PR00080">
    <property type="entry name" value="SDRFAMILY"/>
</dbReference>
<evidence type="ECO:0000256" key="1">
    <source>
        <dbReference type="ARBA" id="ARBA00006484"/>
    </source>
</evidence>
<evidence type="ECO:0000256" key="5">
    <source>
        <dbReference type="ARBA" id="ARBA00023221"/>
    </source>
</evidence>
<evidence type="ECO:0000256" key="4">
    <source>
        <dbReference type="ARBA" id="ARBA00023098"/>
    </source>
</evidence>
<name>A0A366FI68_9HYPH</name>
<comment type="caution">
    <text evidence="6">The sequence shown here is derived from an EMBL/GenBank/DDBJ whole genome shotgun (WGS) entry which is preliminary data.</text>
</comment>
<dbReference type="Gene3D" id="3.40.50.720">
    <property type="entry name" value="NAD(P)-binding Rossmann-like Domain"/>
    <property type="match status" value="1"/>
</dbReference>
<dbReference type="OrthoDB" id="9812986at2"/>
<reference evidence="6 7" key="1">
    <citation type="submission" date="2018-06" db="EMBL/GenBank/DDBJ databases">
        <title>Genomic Encyclopedia of Type Strains, Phase IV (KMG-IV): sequencing the most valuable type-strain genomes for metagenomic binning, comparative biology and taxonomic classification.</title>
        <authorList>
            <person name="Goeker M."/>
        </authorList>
    </citation>
    <scope>NUCLEOTIDE SEQUENCE [LARGE SCALE GENOMIC DNA]</scope>
    <source>
        <strain evidence="6 7">DSM 24875</strain>
    </source>
</reference>
<comment type="similarity">
    <text evidence="1">Belongs to the short-chain dehydrogenases/reductases (SDR) family.</text>
</comment>
<dbReference type="FunFam" id="3.40.50.720:FF:000084">
    <property type="entry name" value="Short-chain dehydrogenase reductase"/>
    <property type="match status" value="1"/>
</dbReference>
<dbReference type="SUPFAM" id="SSF51735">
    <property type="entry name" value="NAD(P)-binding Rossmann-fold domains"/>
    <property type="match status" value="1"/>
</dbReference>
<dbReference type="NCBIfam" id="NF005559">
    <property type="entry name" value="PRK07231.1"/>
    <property type="match status" value="1"/>
</dbReference>
<evidence type="ECO:0000256" key="3">
    <source>
        <dbReference type="ARBA" id="ARBA00023027"/>
    </source>
</evidence>
<evidence type="ECO:0000256" key="2">
    <source>
        <dbReference type="ARBA" id="ARBA00023002"/>
    </source>
</evidence>